<comment type="caution">
    <text evidence="7">The sequence shown here is derived from an EMBL/GenBank/DDBJ whole genome shotgun (WGS) entry which is preliminary data.</text>
</comment>
<feature type="transmembrane region" description="Helical" evidence="6">
    <location>
        <begin position="6"/>
        <end position="31"/>
    </location>
</feature>
<evidence type="ECO:0000256" key="6">
    <source>
        <dbReference type="SAM" id="Phobius"/>
    </source>
</evidence>
<feature type="transmembrane region" description="Helical" evidence="6">
    <location>
        <begin position="232"/>
        <end position="253"/>
    </location>
</feature>
<dbReference type="Pfam" id="PF00335">
    <property type="entry name" value="Tetraspanin"/>
    <property type="match status" value="1"/>
</dbReference>
<dbReference type="GO" id="GO:0016020">
    <property type="term" value="C:membrane"/>
    <property type="evidence" value="ECO:0007669"/>
    <property type="project" value="UniProtKB-SubCell"/>
</dbReference>
<evidence type="ECO:0000256" key="5">
    <source>
        <dbReference type="ARBA" id="ARBA00023136"/>
    </source>
</evidence>
<accession>A0A5A7PT33</accession>
<evidence type="ECO:0000256" key="4">
    <source>
        <dbReference type="ARBA" id="ARBA00022989"/>
    </source>
</evidence>
<dbReference type="AlphaFoldDB" id="A0A5A7PT33"/>
<dbReference type="Proteomes" id="UP000325081">
    <property type="component" value="Unassembled WGS sequence"/>
</dbReference>
<dbReference type="InterPro" id="IPR018499">
    <property type="entry name" value="Tetraspanin/Peripherin"/>
</dbReference>
<evidence type="ECO:0000313" key="7">
    <source>
        <dbReference type="EMBL" id="GER35979.1"/>
    </source>
</evidence>
<reference evidence="8" key="1">
    <citation type="journal article" date="2019" name="Curr. Biol.">
        <title>Genome Sequence of Striga asiatica Provides Insight into the Evolution of Plant Parasitism.</title>
        <authorList>
            <person name="Yoshida S."/>
            <person name="Kim S."/>
            <person name="Wafula E.K."/>
            <person name="Tanskanen J."/>
            <person name="Kim Y.M."/>
            <person name="Honaas L."/>
            <person name="Yang Z."/>
            <person name="Spallek T."/>
            <person name="Conn C.E."/>
            <person name="Ichihashi Y."/>
            <person name="Cheong K."/>
            <person name="Cui S."/>
            <person name="Der J.P."/>
            <person name="Gundlach H."/>
            <person name="Jiao Y."/>
            <person name="Hori C."/>
            <person name="Ishida J.K."/>
            <person name="Kasahara H."/>
            <person name="Kiba T."/>
            <person name="Kim M.S."/>
            <person name="Koo N."/>
            <person name="Laohavisit A."/>
            <person name="Lee Y.H."/>
            <person name="Lumba S."/>
            <person name="McCourt P."/>
            <person name="Mortimer J.C."/>
            <person name="Mutuku J.M."/>
            <person name="Nomura T."/>
            <person name="Sasaki-Sekimoto Y."/>
            <person name="Seto Y."/>
            <person name="Wang Y."/>
            <person name="Wakatake T."/>
            <person name="Sakakibara H."/>
            <person name="Demura T."/>
            <person name="Yamaguchi S."/>
            <person name="Yoneyama K."/>
            <person name="Manabe R.I."/>
            <person name="Nelson D.C."/>
            <person name="Schulman A.H."/>
            <person name="Timko M.P."/>
            <person name="dePamphilis C.W."/>
            <person name="Choi D."/>
            <person name="Shirasu K."/>
        </authorList>
    </citation>
    <scope>NUCLEOTIDE SEQUENCE [LARGE SCALE GENOMIC DNA]</scope>
    <source>
        <strain evidence="8">cv. UVA1</strain>
    </source>
</reference>
<protein>
    <submittedName>
        <fullName evidence="7">Tetraspanin family protein</fullName>
    </submittedName>
</protein>
<gene>
    <name evidence="7" type="ORF">STAS_12294</name>
</gene>
<keyword evidence="4 6" id="KW-1133">Transmembrane helix</keyword>
<feature type="transmembrane region" description="Helical" evidence="6">
    <location>
        <begin position="43"/>
        <end position="65"/>
    </location>
</feature>
<organism evidence="7 8">
    <name type="scientific">Striga asiatica</name>
    <name type="common">Asiatic witchweed</name>
    <name type="synonym">Buchnera asiatica</name>
    <dbReference type="NCBI Taxonomy" id="4170"/>
    <lineage>
        <taxon>Eukaryota</taxon>
        <taxon>Viridiplantae</taxon>
        <taxon>Streptophyta</taxon>
        <taxon>Embryophyta</taxon>
        <taxon>Tracheophyta</taxon>
        <taxon>Spermatophyta</taxon>
        <taxon>Magnoliopsida</taxon>
        <taxon>eudicotyledons</taxon>
        <taxon>Gunneridae</taxon>
        <taxon>Pentapetalae</taxon>
        <taxon>asterids</taxon>
        <taxon>lamiids</taxon>
        <taxon>Lamiales</taxon>
        <taxon>Orobanchaceae</taxon>
        <taxon>Buchnereae</taxon>
        <taxon>Striga</taxon>
    </lineage>
</organism>
<evidence type="ECO:0000256" key="3">
    <source>
        <dbReference type="ARBA" id="ARBA00022692"/>
    </source>
</evidence>
<evidence type="ECO:0000313" key="8">
    <source>
        <dbReference type="Proteomes" id="UP000325081"/>
    </source>
</evidence>
<keyword evidence="3 6" id="KW-0812">Transmembrane</keyword>
<sequence>MALSNNITAIVNFVALLCSVPIIASGIWLAAQTDNECIHWLRWPLVVLGLAFLLVALAGFVGAYWKKEGLLGLYLVCMFILIVLLLALLVLAFVVTRPDGAYPVDGMASREYRLGGYSSWLRDRIADSDSWGRIRACLADSQICTKLAGRYVSAADFFAADLSPIESGCCKPPIMCGLTYSTPTTWVGTPNVAANTDCALWNNDPSQLCYSCDSCKAGLLGNLRHEWRRANVILIITVVVLIFLYVIACSAYKNAQTEELFRRYKRGWA</sequence>
<comment type="subcellular location">
    <subcellularLocation>
        <location evidence="1">Membrane</location>
        <topology evidence="1">Multi-pass membrane protein</topology>
    </subcellularLocation>
</comment>
<evidence type="ECO:0000256" key="2">
    <source>
        <dbReference type="ARBA" id="ARBA00006840"/>
    </source>
</evidence>
<proteinExistence type="inferred from homology"/>
<dbReference type="PRINTS" id="PR00259">
    <property type="entry name" value="TMFOUR"/>
</dbReference>
<keyword evidence="5 6" id="KW-0472">Membrane</keyword>
<feature type="transmembrane region" description="Helical" evidence="6">
    <location>
        <begin position="71"/>
        <end position="95"/>
    </location>
</feature>
<keyword evidence="8" id="KW-1185">Reference proteome</keyword>
<name>A0A5A7PT33_STRAF</name>
<comment type="similarity">
    <text evidence="2">Belongs to the tetraspanin (TM4SF) family.</text>
</comment>
<evidence type="ECO:0000256" key="1">
    <source>
        <dbReference type="ARBA" id="ARBA00004141"/>
    </source>
</evidence>
<dbReference type="GO" id="GO:0009734">
    <property type="term" value="P:auxin-activated signaling pathway"/>
    <property type="evidence" value="ECO:0007669"/>
    <property type="project" value="InterPro"/>
</dbReference>
<dbReference type="InterPro" id="IPR044991">
    <property type="entry name" value="TET_plant"/>
</dbReference>
<dbReference type="PANTHER" id="PTHR32191">
    <property type="entry name" value="TETRASPANIN-8-RELATED"/>
    <property type="match status" value="1"/>
</dbReference>
<dbReference type="EMBL" id="BKCP01005072">
    <property type="protein sequence ID" value="GER35979.1"/>
    <property type="molecule type" value="Genomic_DNA"/>
</dbReference>